<protein>
    <submittedName>
        <fullName evidence="1">Uncharacterized protein</fullName>
    </submittedName>
</protein>
<proteinExistence type="predicted"/>
<accession>A0AAV5KMQ8</accession>
<sequence>MKSTRSTVLIRYGSAIGSAPSNPNLVGHYFTADFSSLTSESTCKVNSSNDPQESKGALHGYYGGSSSLLRQRSPLTRFLNHLTENATMAALSNVFLRRKEKKYWTVA</sequence>
<organism evidence="1 2">
    <name type="scientific">Rubroshorea leprosula</name>
    <dbReference type="NCBI Taxonomy" id="152421"/>
    <lineage>
        <taxon>Eukaryota</taxon>
        <taxon>Viridiplantae</taxon>
        <taxon>Streptophyta</taxon>
        <taxon>Embryophyta</taxon>
        <taxon>Tracheophyta</taxon>
        <taxon>Spermatophyta</taxon>
        <taxon>Magnoliopsida</taxon>
        <taxon>eudicotyledons</taxon>
        <taxon>Gunneridae</taxon>
        <taxon>Pentapetalae</taxon>
        <taxon>rosids</taxon>
        <taxon>malvids</taxon>
        <taxon>Malvales</taxon>
        <taxon>Dipterocarpaceae</taxon>
        <taxon>Rubroshorea</taxon>
    </lineage>
</organism>
<evidence type="ECO:0000313" key="1">
    <source>
        <dbReference type="EMBL" id="GKV25924.1"/>
    </source>
</evidence>
<dbReference type="EMBL" id="BPVZ01000070">
    <property type="protein sequence ID" value="GKV25924.1"/>
    <property type="molecule type" value="Genomic_DNA"/>
</dbReference>
<reference evidence="1 2" key="1">
    <citation type="journal article" date="2021" name="Commun. Biol.">
        <title>The genome of Shorea leprosula (Dipterocarpaceae) highlights the ecological relevance of drought in aseasonal tropical rainforests.</title>
        <authorList>
            <person name="Ng K.K.S."/>
            <person name="Kobayashi M.J."/>
            <person name="Fawcett J.A."/>
            <person name="Hatakeyama M."/>
            <person name="Paape T."/>
            <person name="Ng C.H."/>
            <person name="Ang C.C."/>
            <person name="Tnah L.H."/>
            <person name="Lee C.T."/>
            <person name="Nishiyama T."/>
            <person name="Sese J."/>
            <person name="O'Brien M.J."/>
            <person name="Copetti D."/>
            <person name="Mohd Noor M.I."/>
            <person name="Ong R.C."/>
            <person name="Putra M."/>
            <person name="Sireger I.Z."/>
            <person name="Indrioko S."/>
            <person name="Kosugi Y."/>
            <person name="Izuno A."/>
            <person name="Isagi Y."/>
            <person name="Lee S.L."/>
            <person name="Shimizu K.K."/>
        </authorList>
    </citation>
    <scope>NUCLEOTIDE SEQUENCE [LARGE SCALE GENOMIC DNA]</scope>
    <source>
        <strain evidence="1">214</strain>
    </source>
</reference>
<dbReference type="Proteomes" id="UP001054252">
    <property type="component" value="Unassembled WGS sequence"/>
</dbReference>
<evidence type="ECO:0000313" key="2">
    <source>
        <dbReference type="Proteomes" id="UP001054252"/>
    </source>
</evidence>
<keyword evidence="2" id="KW-1185">Reference proteome</keyword>
<comment type="caution">
    <text evidence="1">The sequence shown here is derived from an EMBL/GenBank/DDBJ whole genome shotgun (WGS) entry which is preliminary data.</text>
</comment>
<dbReference type="AlphaFoldDB" id="A0AAV5KMQ8"/>
<gene>
    <name evidence="1" type="ORF">SLEP1_g35298</name>
</gene>
<name>A0AAV5KMQ8_9ROSI</name>